<dbReference type="Gene3D" id="1.20.1720.10">
    <property type="entry name" value="Multidrug resistance protein D"/>
    <property type="match status" value="1"/>
</dbReference>
<feature type="region of interest" description="Disordered" evidence="7">
    <location>
        <begin position="502"/>
        <end position="528"/>
    </location>
</feature>
<feature type="transmembrane region" description="Helical" evidence="8">
    <location>
        <begin position="267"/>
        <end position="290"/>
    </location>
</feature>
<dbReference type="Gene3D" id="1.20.1250.20">
    <property type="entry name" value="MFS general substrate transporter like domains"/>
    <property type="match status" value="1"/>
</dbReference>
<keyword evidence="6 8" id="KW-0472">Membrane</keyword>
<dbReference type="InterPro" id="IPR004638">
    <property type="entry name" value="EmrB-like"/>
</dbReference>
<gene>
    <name evidence="10" type="ORF">ACFPOG_07945</name>
</gene>
<feature type="transmembrane region" description="Helical" evidence="8">
    <location>
        <begin position="135"/>
        <end position="156"/>
    </location>
</feature>
<dbReference type="Pfam" id="PF07690">
    <property type="entry name" value="MFS_1"/>
    <property type="match status" value="1"/>
</dbReference>
<dbReference type="RefSeq" id="WP_270880948.1">
    <property type="nucleotide sequence ID" value="NZ_JAQFVF010000043.1"/>
</dbReference>
<name>A0ABW0K4Q3_9BACL</name>
<comment type="subcellular location">
    <subcellularLocation>
        <location evidence="1">Cell membrane</location>
        <topology evidence="1">Multi-pass membrane protein</topology>
    </subcellularLocation>
</comment>
<dbReference type="PANTHER" id="PTHR23501:SF170">
    <property type="entry name" value="MULTIDRUG RESISTANCE PROTEIN 3"/>
    <property type="match status" value="1"/>
</dbReference>
<dbReference type="CDD" id="cd17502">
    <property type="entry name" value="MFS_Azr1_MDR_like"/>
    <property type="match status" value="1"/>
</dbReference>
<dbReference type="EMBL" id="JBHSMJ010000009">
    <property type="protein sequence ID" value="MFC5448189.1"/>
    <property type="molecule type" value="Genomic_DNA"/>
</dbReference>
<dbReference type="InterPro" id="IPR020846">
    <property type="entry name" value="MFS_dom"/>
</dbReference>
<feature type="transmembrane region" description="Helical" evidence="8">
    <location>
        <begin position="357"/>
        <end position="377"/>
    </location>
</feature>
<evidence type="ECO:0000256" key="8">
    <source>
        <dbReference type="SAM" id="Phobius"/>
    </source>
</evidence>
<keyword evidence="4 8" id="KW-0812">Transmembrane</keyword>
<feature type="transmembrane region" description="Helical" evidence="8">
    <location>
        <begin position="471"/>
        <end position="492"/>
    </location>
</feature>
<organism evidence="10 11">
    <name type="scientific">Paenibacillus aestuarii</name>
    <dbReference type="NCBI Taxonomy" id="516965"/>
    <lineage>
        <taxon>Bacteria</taxon>
        <taxon>Bacillati</taxon>
        <taxon>Bacillota</taxon>
        <taxon>Bacilli</taxon>
        <taxon>Bacillales</taxon>
        <taxon>Paenibacillaceae</taxon>
        <taxon>Paenibacillus</taxon>
    </lineage>
</organism>
<evidence type="ECO:0000256" key="7">
    <source>
        <dbReference type="SAM" id="MobiDB-lite"/>
    </source>
</evidence>
<feature type="transmembrane region" description="Helical" evidence="8">
    <location>
        <begin position="398"/>
        <end position="415"/>
    </location>
</feature>
<dbReference type="PROSITE" id="PS50850">
    <property type="entry name" value="MFS"/>
    <property type="match status" value="1"/>
</dbReference>
<proteinExistence type="predicted"/>
<dbReference type="InterPro" id="IPR036259">
    <property type="entry name" value="MFS_trans_sf"/>
</dbReference>
<feature type="transmembrane region" description="Helical" evidence="8">
    <location>
        <begin position="194"/>
        <end position="214"/>
    </location>
</feature>
<keyword evidence="2" id="KW-0813">Transport</keyword>
<accession>A0ABW0K4Q3</accession>
<evidence type="ECO:0000313" key="10">
    <source>
        <dbReference type="EMBL" id="MFC5448189.1"/>
    </source>
</evidence>
<feature type="transmembrane region" description="Helical" evidence="8">
    <location>
        <begin position="47"/>
        <end position="64"/>
    </location>
</feature>
<sequence length="528" mass="57424">MDKKKSNINLAVAGLLLGLFMSALDQTIVSTAMTTIIKKLGGLENFIWVYSAYMIAMVVATPIFGKLSDMYGRKRFFLSGLALFMIGSILCGTAQNMDQLIIYRAIQGIGGGALMPIVFTIIFDLFPIEKRGKMMGLFGAVFGLSSVFGPILGGAITDNFSWRWIFFINVPLGILSFLFIVQAYRETPNKRKQVIDWLGAILLTAAILCLMFGLELGGTDGWAWNSLKTISLFIAAVVLFILFIWAERSAKDPIVPLSLFRGRVFTGSMGISLLYGGIMMASATYIPLFIQGVFHRTATQTSSVLTPMMLGVVVSSQIGGRVAAKFRYRDTMTVSALFLIAGTALLGFAMDVQTKEWLITIFMVIVGLGMGVSFSLLNMATLNAVPPQYKGTSSSLITFFRTIGSALGVTVFGALQKHAFQHGLTEIPNLSPQLAEKIKGGQALLDPVIQEQMHLSKEVISQLLGKLADSILFIFQWSVALPVLALFFVFLLGRARLERTQGAPGANGPHHPKGSPDQDKGDPQLNRG</sequence>
<evidence type="ECO:0000256" key="5">
    <source>
        <dbReference type="ARBA" id="ARBA00022989"/>
    </source>
</evidence>
<protein>
    <submittedName>
        <fullName evidence="10">DHA2 family efflux MFS transporter permease subunit</fullName>
    </submittedName>
</protein>
<feature type="transmembrane region" description="Helical" evidence="8">
    <location>
        <begin position="332"/>
        <end position="351"/>
    </location>
</feature>
<feature type="transmembrane region" description="Helical" evidence="8">
    <location>
        <begin position="226"/>
        <end position="246"/>
    </location>
</feature>
<reference evidence="11" key="1">
    <citation type="journal article" date="2019" name="Int. J. Syst. Evol. Microbiol.">
        <title>The Global Catalogue of Microorganisms (GCM) 10K type strain sequencing project: providing services to taxonomists for standard genome sequencing and annotation.</title>
        <authorList>
            <consortium name="The Broad Institute Genomics Platform"/>
            <consortium name="The Broad Institute Genome Sequencing Center for Infectious Disease"/>
            <person name="Wu L."/>
            <person name="Ma J."/>
        </authorList>
    </citation>
    <scope>NUCLEOTIDE SEQUENCE [LARGE SCALE GENOMIC DNA]</scope>
    <source>
        <strain evidence="11">KACC 11904</strain>
    </source>
</reference>
<evidence type="ECO:0000256" key="6">
    <source>
        <dbReference type="ARBA" id="ARBA00023136"/>
    </source>
</evidence>
<dbReference type="Proteomes" id="UP001596044">
    <property type="component" value="Unassembled WGS sequence"/>
</dbReference>
<keyword evidence="3" id="KW-1003">Cell membrane</keyword>
<evidence type="ECO:0000256" key="3">
    <source>
        <dbReference type="ARBA" id="ARBA00022475"/>
    </source>
</evidence>
<evidence type="ECO:0000256" key="2">
    <source>
        <dbReference type="ARBA" id="ARBA00022448"/>
    </source>
</evidence>
<feature type="domain" description="Major facilitator superfamily (MFS) profile" evidence="9">
    <location>
        <begin position="11"/>
        <end position="497"/>
    </location>
</feature>
<evidence type="ECO:0000259" key="9">
    <source>
        <dbReference type="PROSITE" id="PS50850"/>
    </source>
</evidence>
<dbReference type="SUPFAM" id="SSF103473">
    <property type="entry name" value="MFS general substrate transporter"/>
    <property type="match status" value="1"/>
</dbReference>
<dbReference type="NCBIfam" id="TIGR00711">
    <property type="entry name" value="efflux_EmrB"/>
    <property type="match status" value="1"/>
</dbReference>
<feature type="transmembrane region" description="Helical" evidence="8">
    <location>
        <begin position="302"/>
        <end position="320"/>
    </location>
</feature>
<dbReference type="PANTHER" id="PTHR23501">
    <property type="entry name" value="MAJOR FACILITATOR SUPERFAMILY"/>
    <property type="match status" value="1"/>
</dbReference>
<evidence type="ECO:0000256" key="4">
    <source>
        <dbReference type="ARBA" id="ARBA00022692"/>
    </source>
</evidence>
<evidence type="ECO:0000313" key="11">
    <source>
        <dbReference type="Proteomes" id="UP001596044"/>
    </source>
</evidence>
<feature type="transmembrane region" description="Helical" evidence="8">
    <location>
        <begin position="162"/>
        <end position="182"/>
    </location>
</feature>
<keyword evidence="11" id="KW-1185">Reference proteome</keyword>
<dbReference type="InterPro" id="IPR011701">
    <property type="entry name" value="MFS"/>
</dbReference>
<dbReference type="PRINTS" id="PR01036">
    <property type="entry name" value="TCRTETB"/>
</dbReference>
<feature type="transmembrane region" description="Helical" evidence="8">
    <location>
        <begin position="76"/>
        <end position="95"/>
    </location>
</feature>
<feature type="transmembrane region" description="Helical" evidence="8">
    <location>
        <begin position="101"/>
        <end position="123"/>
    </location>
</feature>
<comment type="caution">
    <text evidence="10">The sequence shown here is derived from an EMBL/GenBank/DDBJ whole genome shotgun (WGS) entry which is preliminary data.</text>
</comment>
<keyword evidence="5 8" id="KW-1133">Transmembrane helix</keyword>
<evidence type="ECO:0000256" key="1">
    <source>
        <dbReference type="ARBA" id="ARBA00004651"/>
    </source>
</evidence>